<dbReference type="SUPFAM" id="SSF52218">
    <property type="entry name" value="Flavoproteins"/>
    <property type="match status" value="1"/>
</dbReference>
<dbReference type="PANTHER" id="PTHR39201:SF1">
    <property type="entry name" value="FLAVODOXIN-LIKE DOMAIN-CONTAINING PROTEIN"/>
    <property type="match status" value="1"/>
</dbReference>
<gene>
    <name evidence="2" type="ORF">AFL42_11935</name>
</gene>
<dbReference type="Gene3D" id="3.40.50.360">
    <property type="match status" value="1"/>
</dbReference>
<dbReference type="Proteomes" id="UP000037854">
    <property type="component" value="Unassembled WGS sequence"/>
</dbReference>
<protein>
    <recommendedName>
        <fullName evidence="1">Flavodoxin-like domain-containing protein</fullName>
    </recommendedName>
</protein>
<dbReference type="InterPro" id="IPR008254">
    <property type="entry name" value="Flavodoxin/NO_synth"/>
</dbReference>
<sequence length="169" mass="19034">MPIVLYFSRKHENMMNGEIRSVDMGNTAMIANKIAAQLNMDAIEITPINEYPENYQETVDCAKTEKAKQARPKYKLGTFDLSKFKEIIIGYPNWCGTYPMVIASFLEDYDLSGKILYPFCTHEGSALGTSMDDLRESCLNFTIKQGLAIHGSKVAKADRAVMHWISHIG</sequence>
<reference evidence="2 3" key="1">
    <citation type="submission" date="2015-07" db="EMBL/GenBank/DDBJ databases">
        <title>High-quality draft genome sequence of Oceanobacillus caeni HM6, a bacillus isolated from a human feces.</title>
        <authorList>
            <person name="Kumar J."/>
            <person name="Verma M.K."/>
            <person name="Pandey R."/>
            <person name="Bhambi M."/>
            <person name="Chauhan N."/>
        </authorList>
    </citation>
    <scope>NUCLEOTIDE SEQUENCE [LARGE SCALE GENOMIC DNA]</scope>
    <source>
        <strain evidence="2 3">HM6</strain>
    </source>
</reference>
<keyword evidence="3" id="KW-1185">Reference proteome</keyword>
<evidence type="ECO:0000259" key="1">
    <source>
        <dbReference type="Pfam" id="PF12682"/>
    </source>
</evidence>
<name>A0ABR5MHS7_9BACI</name>
<organism evidence="2 3">
    <name type="scientific">Oceanobacillus caeni</name>
    <dbReference type="NCBI Taxonomy" id="405946"/>
    <lineage>
        <taxon>Bacteria</taxon>
        <taxon>Bacillati</taxon>
        <taxon>Bacillota</taxon>
        <taxon>Bacilli</taxon>
        <taxon>Bacillales</taxon>
        <taxon>Bacillaceae</taxon>
        <taxon>Oceanobacillus</taxon>
    </lineage>
</organism>
<feature type="domain" description="Flavodoxin-like" evidence="1">
    <location>
        <begin position="25"/>
        <end position="165"/>
    </location>
</feature>
<dbReference type="EMBL" id="LGTK01000043">
    <property type="protein sequence ID" value="KPH73570.1"/>
    <property type="molecule type" value="Genomic_DNA"/>
</dbReference>
<evidence type="ECO:0000313" key="3">
    <source>
        <dbReference type="Proteomes" id="UP000037854"/>
    </source>
</evidence>
<evidence type="ECO:0000313" key="2">
    <source>
        <dbReference type="EMBL" id="KPH73570.1"/>
    </source>
</evidence>
<dbReference type="RefSeq" id="WP_060668758.1">
    <property type="nucleotide sequence ID" value="NZ_LGTK01000043.1"/>
</dbReference>
<accession>A0ABR5MHS7</accession>
<dbReference type="InterPro" id="IPR029039">
    <property type="entry name" value="Flavoprotein-like_sf"/>
</dbReference>
<proteinExistence type="predicted"/>
<comment type="caution">
    <text evidence="2">The sequence shown here is derived from an EMBL/GenBank/DDBJ whole genome shotgun (WGS) entry which is preliminary data.</text>
</comment>
<dbReference type="Pfam" id="PF12682">
    <property type="entry name" value="Flavodoxin_4"/>
    <property type="match status" value="1"/>
</dbReference>
<dbReference type="PANTHER" id="PTHR39201">
    <property type="entry name" value="EXPORTED PROTEIN-RELATED"/>
    <property type="match status" value="1"/>
</dbReference>